<keyword evidence="3" id="KW-1185">Reference proteome</keyword>
<accession>A0A9Q1HL77</accession>
<evidence type="ECO:0000313" key="2">
    <source>
        <dbReference type="EMBL" id="KAJ8049333.1"/>
    </source>
</evidence>
<reference evidence="2" key="1">
    <citation type="submission" date="2021-10" db="EMBL/GenBank/DDBJ databases">
        <title>Tropical sea cucumber genome reveals ecological adaptation and Cuvierian tubules defense mechanism.</title>
        <authorList>
            <person name="Chen T."/>
        </authorList>
    </citation>
    <scope>NUCLEOTIDE SEQUENCE</scope>
    <source>
        <strain evidence="2">Nanhai2018</strain>
        <tissue evidence="2">Muscle</tissue>
    </source>
</reference>
<evidence type="ECO:0000313" key="3">
    <source>
        <dbReference type="Proteomes" id="UP001152320"/>
    </source>
</evidence>
<comment type="caution">
    <text evidence="2">The sequence shown here is derived from an EMBL/GenBank/DDBJ whole genome shotgun (WGS) entry which is preliminary data.</text>
</comment>
<dbReference type="AlphaFoldDB" id="A0A9Q1HL77"/>
<gene>
    <name evidence="2" type="ORF">HOLleu_02033</name>
</gene>
<protein>
    <submittedName>
        <fullName evidence="2">Uncharacterized protein</fullName>
    </submittedName>
</protein>
<organism evidence="2 3">
    <name type="scientific">Holothuria leucospilota</name>
    <name type="common">Black long sea cucumber</name>
    <name type="synonym">Mertensiothuria leucospilota</name>
    <dbReference type="NCBI Taxonomy" id="206669"/>
    <lineage>
        <taxon>Eukaryota</taxon>
        <taxon>Metazoa</taxon>
        <taxon>Echinodermata</taxon>
        <taxon>Eleutherozoa</taxon>
        <taxon>Echinozoa</taxon>
        <taxon>Holothuroidea</taxon>
        <taxon>Aspidochirotacea</taxon>
        <taxon>Aspidochirotida</taxon>
        <taxon>Holothuriidae</taxon>
        <taxon>Holothuria</taxon>
    </lineage>
</organism>
<dbReference type="EMBL" id="JAIZAY010000001">
    <property type="protein sequence ID" value="KAJ8049333.1"/>
    <property type="molecule type" value="Genomic_DNA"/>
</dbReference>
<dbReference type="Proteomes" id="UP001152320">
    <property type="component" value="Chromosome 1"/>
</dbReference>
<sequence length="134" mass="15265">MNVKELGKNKSKKGKSGKRGRRKKKKLWKCNFKIEEAKLIQAEVNVQLSSNKNGQKTLNNSSRSGKSLKVPAFVEGKGQYGRFLLRFERYASTQNWDVRVWAVNLRTLLTGKGLLVYYGLSDSDFSNYAKLEDA</sequence>
<feature type="region of interest" description="Disordered" evidence="1">
    <location>
        <begin position="1"/>
        <end position="26"/>
    </location>
</feature>
<evidence type="ECO:0000256" key="1">
    <source>
        <dbReference type="SAM" id="MobiDB-lite"/>
    </source>
</evidence>
<name>A0A9Q1HL77_HOLLE</name>
<feature type="compositionally biased region" description="Basic residues" evidence="1">
    <location>
        <begin position="9"/>
        <end position="26"/>
    </location>
</feature>
<proteinExistence type="predicted"/>